<protein>
    <submittedName>
        <fullName evidence="2">Uncharacterized protein</fullName>
    </submittedName>
</protein>
<gene>
    <name evidence="2" type="ORF">NEZAVI_LOCUS6989</name>
</gene>
<feature type="compositionally biased region" description="Low complexity" evidence="1">
    <location>
        <begin position="174"/>
        <end position="188"/>
    </location>
</feature>
<sequence length="228" mass="25745">MKPDHVIRLSLKKRPMTAAERARKYRERRKLKLLGASTNLLEQTLNTSNALILPEELTNGENESWSKDTSEYQSDMDAENIICSNQKKEILETPENTGIVIEIESGLTDYISQDDVSKDDMTKNSIPRCSILKEAASHLEDLMIEVNHRTSSYQEEVGNYQNSENADNKDHSSAIKSHSSVEESSNNEKAAKKGANKQKNYSTNMCDQQQVLNIDILIGSNKKNPQKQ</sequence>
<feature type="region of interest" description="Disordered" evidence="1">
    <location>
        <begin position="153"/>
        <end position="206"/>
    </location>
</feature>
<accession>A0A9P0H7X1</accession>
<dbReference type="AlphaFoldDB" id="A0A9P0H7X1"/>
<proteinExistence type="predicted"/>
<dbReference type="OrthoDB" id="6583803at2759"/>
<evidence type="ECO:0000313" key="3">
    <source>
        <dbReference type="Proteomes" id="UP001152798"/>
    </source>
</evidence>
<organism evidence="2 3">
    <name type="scientific">Nezara viridula</name>
    <name type="common">Southern green stink bug</name>
    <name type="synonym">Cimex viridulus</name>
    <dbReference type="NCBI Taxonomy" id="85310"/>
    <lineage>
        <taxon>Eukaryota</taxon>
        <taxon>Metazoa</taxon>
        <taxon>Ecdysozoa</taxon>
        <taxon>Arthropoda</taxon>
        <taxon>Hexapoda</taxon>
        <taxon>Insecta</taxon>
        <taxon>Pterygota</taxon>
        <taxon>Neoptera</taxon>
        <taxon>Paraneoptera</taxon>
        <taxon>Hemiptera</taxon>
        <taxon>Heteroptera</taxon>
        <taxon>Panheteroptera</taxon>
        <taxon>Pentatomomorpha</taxon>
        <taxon>Pentatomoidea</taxon>
        <taxon>Pentatomidae</taxon>
        <taxon>Pentatominae</taxon>
        <taxon>Nezara</taxon>
    </lineage>
</organism>
<dbReference type="EMBL" id="OV725079">
    <property type="protein sequence ID" value="CAH1397064.1"/>
    <property type="molecule type" value="Genomic_DNA"/>
</dbReference>
<keyword evidence="3" id="KW-1185">Reference proteome</keyword>
<evidence type="ECO:0000313" key="2">
    <source>
        <dbReference type="EMBL" id="CAH1397064.1"/>
    </source>
</evidence>
<feature type="compositionally biased region" description="Polar residues" evidence="1">
    <location>
        <begin position="153"/>
        <end position="165"/>
    </location>
</feature>
<name>A0A9P0H7X1_NEZVI</name>
<evidence type="ECO:0000256" key="1">
    <source>
        <dbReference type="SAM" id="MobiDB-lite"/>
    </source>
</evidence>
<reference evidence="2" key="1">
    <citation type="submission" date="2022-01" db="EMBL/GenBank/DDBJ databases">
        <authorList>
            <person name="King R."/>
        </authorList>
    </citation>
    <scope>NUCLEOTIDE SEQUENCE</scope>
</reference>
<dbReference type="Proteomes" id="UP001152798">
    <property type="component" value="Chromosome 3"/>
</dbReference>